<protein>
    <submittedName>
        <fullName evidence="1">Uncharacterized protein</fullName>
    </submittedName>
</protein>
<organism evidence="1 2">
    <name type="scientific">Hufsiella ginkgonis</name>
    <dbReference type="NCBI Taxonomy" id="2695274"/>
    <lineage>
        <taxon>Bacteria</taxon>
        <taxon>Pseudomonadati</taxon>
        <taxon>Bacteroidota</taxon>
        <taxon>Sphingobacteriia</taxon>
        <taxon>Sphingobacteriales</taxon>
        <taxon>Sphingobacteriaceae</taxon>
        <taxon>Hufsiella</taxon>
    </lineage>
</organism>
<comment type="caution">
    <text evidence="1">The sequence shown here is derived from an EMBL/GenBank/DDBJ whole genome shotgun (WGS) entry which is preliminary data.</text>
</comment>
<dbReference type="AlphaFoldDB" id="A0A7K1XSF7"/>
<proteinExistence type="predicted"/>
<accession>A0A7K1XSF7</accession>
<evidence type="ECO:0000313" key="1">
    <source>
        <dbReference type="EMBL" id="MXV13894.1"/>
    </source>
</evidence>
<dbReference type="Proteomes" id="UP000451233">
    <property type="component" value="Unassembled WGS sequence"/>
</dbReference>
<sequence>MTTDIVGVSVSLFCVKRHFHHLLKKGVEVFLERHMSQVHDLEIRLSDIRGEHILLVLWCDNQQARTIAKNADLFFKDFFISYNFTVDEIVLPVPGIFMPFPANTVRYGLHIAKDRDPLRTKFSAILIEAMGSNEIDDESIITFAFYLYLGMIRKRRIVHFSHRNYNYAAVHQLTKPSVKHEEDLFNEYLLQEDLLVEIAREVMLSDEIIVAKSTSWMGAWLALCEPLTIGSPETAHDSHLVQIINEQVGLGEESKMLLNCFLNNALAACQVNHGDQCL</sequence>
<name>A0A7K1XSF7_9SPHI</name>
<keyword evidence="2" id="KW-1185">Reference proteome</keyword>
<reference evidence="1 2" key="1">
    <citation type="submission" date="2019-11" db="EMBL/GenBank/DDBJ databases">
        <title>Pedobacter sp. HMF7056 Genome sequencing and assembly.</title>
        <authorList>
            <person name="Kang H."/>
            <person name="Kim H."/>
            <person name="Joh K."/>
        </authorList>
    </citation>
    <scope>NUCLEOTIDE SEQUENCE [LARGE SCALE GENOMIC DNA]</scope>
    <source>
        <strain evidence="1 2">HMF7056</strain>
    </source>
</reference>
<evidence type="ECO:0000313" key="2">
    <source>
        <dbReference type="Proteomes" id="UP000451233"/>
    </source>
</evidence>
<dbReference type="EMBL" id="WVHS01000001">
    <property type="protein sequence ID" value="MXV13894.1"/>
    <property type="molecule type" value="Genomic_DNA"/>
</dbReference>
<dbReference type="RefSeq" id="WP_160904919.1">
    <property type="nucleotide sequence ID" value="NZ_WVHS01000001.1"/>
</dbReference>
<gene>
    <name evidence="1" type="ORF">GS398_01150</name>
</gene>